<dbReference type="PROSITE" id="PS50191">
    <property type="entry name" value="CRAL_TRIO"/>
    <property type="match status" value="1"/>
</dbReference>
<dbReference type="InterPro" id="IPR051064">
    <property type="entry name" value="SEC14/CRAL-TRIO_domain"/>
</dbReference>
<dbReference type="Pfam" id="PF00650">
    <property type="entry name" value="CRAL_TRIO"/>
    <property type="match status" value="1"/>
</dbReference>
<feature type="domain" description="CRAL-TRIO" evidence="1">
    <location>
        <begin position="70"/>
        <end position="241"/>
    </location>
</feature>
<sequence>MDTITENELLLKFKDLMNQGDGEEAKFKDCDYLRFLRARNHQVDKAEQMMAKHLEWRKQVNFDTADTWEIPEIMINGFPYFLDGVDKDGRSAFYFPVGRWQMRQLVVGGYKSEIERHMYHSMAKLAKIVEKSKREQFVVIVDLAGLSYWQVAHYDVVQMMLRVLREYEQNFPERLHAAVVINAPWALNIIFPSIKSVLTGNTIQKLKIFDSNSSNFLPHLLDLVPPKGLPDGFREHNPKLVSLLRNGNNN</sequence>
<evidence type="ECO:0000259" key="1">
    <source>
        <dbReference type="PROSITE" id="PS50191"/>
    </source>
</evidence>
<dbReference type="SMART" id="SM01100">
    <property type="entry name" value="CRAL_TRIO_N"/>
    <property type="match status" value="1"/>
</dbReference>
<dbReference type="GO" id="GO:0005737">
    <property type="term" value="C:cytoplasm"/>
    <property type="evidence" value="ECO:0007669"/>
    <property type="project" value="TreeGrafter"/>
</dbReference>
<dbReference type="InterPro" id="IPR001251">
    <property type="entry name" value="CRAL-TRIO_dom"/>
</dbReference>
<reference evidence="2 3" key="1">
    <citation type="submission" date="2015-12" db="EMBL/GenBank/DDBJ databases">
        <title>The genome of Folsomia candida.</title>
        <authorList>
            <person name="Faddeeva A."/>
            <person name="Derks M.F."/>
            <person name="Anvar Y."/>
            <person name="Smit S."/>
            <person name="Van Straalen N."/>
            <person name="Roelofs D."/>
        </authorList>
    </citation>
    <scope>NUCLEOTIDE SEQUENCE [LARGE SCALE GENOMIC DNA]</scope>
    <source>
        <strain evidence="2 3">VU population</strain>
        <tissue evidence="2">Whole body</tissue>
    </source>
</reference>
<dbReference type="InterPro" id="IPR011074">
    <property type="entry name" value="CRAL/TRIO_N_dom"/>
</dbReference>
<organism evidence="2 3">
    <name type="scientific">Folsomia candida</name>
    <name type="common">Springtail</name>
    <dbReference type="NCBI Taxonomy" id="158441"/>
    <lineage>
        <taxon>Eukaryota</taxon>
        <taxon>Metazoa</taxon>
        <taxon>Ecdysozoa</taxon>
        <taxon>Arthropoda</taxon>
        <taxon>Hexapoda</taxon>
        <taxon>Collembola</taxon>
        <taxon>Entomobryomorpha</taxon>
        <taxon>Isotomoidea</taxon>
        <taxon>Isotomidae</taxon>
        <taxon>Proisotominae</taxon>
        <taxon>Folsomia</taxon>
    </lineage>
</organism>
<proteinExistence type="predicted"/>
<gene>
    <name evidence="2" type="ORF">Fcan01_06556</name>
</gene>
<dbReference type="SUPFAM" id="SSF52087">
    <property type="entry name" value="CRAL/TRIO domain"/>
    <property type="match status" value="1"/>
</dbReference>
<dbReference type="PANTHER" id="PTHR23324:SF83">
    <property type="entry name" value="SEC14-LIKE PROTEIN 2"/>
    <property type="match status" value="1"/>
</dbReference>
<evidence type="ECO:0000313" key="2">
    <source>
        <dbReference type="EMBL" id="OXA58080.1"/>
    </source>
</evidence>
<dbReference type="EMBL" id="LNIX01000003">
    <property type="protein sequence ID" value="OXA58080.1"/>
    <property type="molecule type" value="Genomic_DNA"/>
</dbReference>
<accession>A0A226ELA6</accession>
<dbReference type="OMA" id="RENCPRF"/>
<name>A0A226ELA6_FOLCA</name>
<comment type="caution">
    <text evidence="2">The sequence shown here is derived from an EMBL/GenBank/DDBJ whole genome shotgun (WGS) entry which is preliminary data.</text>
</comment>
<dbReference type="InterPro" id="IPR036273">
    <property type="entry name" value="CRAL/TRIO_N_dom_sf"/>
</dbReference>
<protein>
    <recommendedName>
        <fullName evidence="1">CRAL-TRIO domain-containing protein</fullName>
    </recommendedName>
</protein>
<dbReference type="SUPFAM" id="SSF46938">
    <property type="entry name" value="CRAL/TRIO N-terminal domain"/>
    <property type="match status" value="1"/>
</dbReference>
<evidence type="ECO:0000313" key="3">
    <source>
        <dbReference type="Proteomes" id="UP000198287"/>
    </source>
</evidence>
<dbReference type="PRINTS" id="PR00180">
    <property type="entry name" value="CRETINALDHBP"/>
</dbReference>
<dbReference type="CDD" id="cd00170">
    <property type="entry name" value="SEC14"/>
    <property type="match status" value="1"/>
</dbReference>
<dbReference type="AlphaFoldDB" id="A0A226ELA6"/>
<dbReference type="OrthoDB" id="75724at2759"/>
<dbReference type="SMART" id="SM00516">
    <property type="entry name" value="SEC14"/>
    <property type="match status" value="1"/>
</dbReference>
<dbReference type="PANTHER" id="PTHR23324">
    <property type="entry name" value="SEC14 RELATED PROTEIN"/>
    <property type="match status" value="1"/>
</dbReference>
<dbReference type="Gene3D" id="3.40.525.10">
    <property type="entry name" value="CRAL-TRIO lipid binding domain"/>
    <property type="match status" value="1"/>
</dbReference>
<dbReference type="Proteomes" id="UP000198287">
    <property type="component" value="Unassembled WGS sequence"/>
</dbReference>
<keyword evidence="3" id="KW-1185">Reference proteome</keyword>
<dbReference type="InterPro" id="IPR036865">
    <property type="entry name" value="CRAL-TRIO_dom_sf"/>
</dbReference>